<dbReference type="Pfam" id="PF21068">
    <property type="entry name" value="ATPgraspMvdD"/>
    <property type="match status" value="1"/>
</dbReference>
<dbReference type="PANTHER" id="PTHR21621">
    <property type="entry name" value="RIBOSOMAL PROTEIN S6 MODIFICATION PROTEIN"/>
    <property type="match status" value="1"/>
</dbReference>
<evidence type="ECO:0000256" key="1">
    <source>
        <dbReference type="PROSITE-ProRule" id="PRU00409"/>
    </source>
</evidence>
<dbReference type="RefSeq" id="WP_344968775.1">
    <property type="nucleotide sequence ID" value="NZ_BAAAVI010000006.1"/>
</dbReference>
<dbReference type="InterPro" id="IPR011761">
    <property type="entry name" value="ATP-grasp"/>
</dbReference>
<protein>
    <recommendedName>
        <fullName evidence="2">ATP-grasp domain-containing protein</fullName>
    </recommendedName>
</protein>
<proteinExistence type="predicted"/>
<comment type="caution">
    <text evidence="3">The sequence shown here is derived from an EMBL/GenBank/DDBJ whole genome shotgun (WGS) entry which is preliminary data.</text>
</comment>
<evidence type="ECO:0000313" key="3">
    <source>
        <dbReference type="EMBL" id="GAA2854824.1"/>
    </source>
</evidence>
<gene>
    <name evidence="3" type="ORF">GCM10010517_12900</name>
</gene>
<dbReference type="Proteomes" id="UP001500831">
    <property type="component" value="Unassembled WGS sequence"/>
</dbReference>
<dbReference type="InterPro" id="IPR048936">
    <property type="entry name" value="MvdD-like_ATPgrasp"/>
</dbReference>
<dbReference type="PROSITE" id="PS50975">
    <property type="entry name" value="ATP_GRASP"/>
    <property type="match status" value="1"/>
</dbReference>
<keyword evidence="1" id="KW-0547">Nucleotide-binding</keyword>
<keyword evidence="1" id="KW-0067">ATP-binding</keyword>
<dbReference type="SUPFAM" id="SSF56059">
    <property type="entry name" value="Glutathione synthetase ATP-binding domain-like"/>
    <property type="match status" value="1"/>
</dbReference>
<reference evidence="3 4" key="1">
    <citation type="journal article" date="2019" name="Int. J. Syst. Evol. Microbiol.">
        <title>The Global Catalogue of Microorganisms (GCM) 10K type strain sequencing project: providing services to taxonomists for standard genome sequencing and annotation.</title>
        <authorList>
            <consortium name="The Broad Institute Genomics Platform"/>
            <consortium name="The Broad Institute Genome Sequencing Center for Infectious Disease"/>
            <person name="Wu L."/>
            <person name="Ma J."/>
        </authorList>
    </citation>
    <scope>NUCLEOTIDE SEQUENCE [LARGE SCALE GENOMIC DNA]</scope>
    <source>
        <strain evidence="3 4">JCM 6242</strain>
    </source>
</reference>
<sequence>MSPPHVLVLTRDNDPHADRVRHLLAGRGARTTVFDNRDYLTRAHVELAYTARGLARRLLHTESGTLDLDSLTALWWRRPMPPEAHPAITDPSVAAYTAQESVNLITDLWEHLPCRALPARESVVRRAAHKPSQLMLAAELGFEIPETLIATQADALWDFHNRHDGHIIAKPMGTPWVESLAGGHTVIRKCDFVSARDLAYAEALRFCPVIVQQYVPKRLELRVTVVGRRVFAAEIHSQSSNRSQVDWRRYDFGVTPYGVHRLPDEVARRCLAMTDRLGLAFGAFDLVLTPDGRYVFLEINPNGQWLWIEELTGLPISEAVCDLLLEGA</sequence>
<feature type="domain" description="ATP-grasp" evidence="2">
    <location>
        <begin position="134"/>
        <end position="325"/>
    </location>
</feature>
<name>A0ABN3VS00_9ACTN</name>
<keyword evidence="4" id="KW-1185">Reference proteome</keyword>
<evidence type="ECO:0000313" key="4">
    <source>
        <dbReference type="Proteomes" id="UP001500831"/>
    </source>
</evidence>
<dbReference type="EMBL" id="BAAAVI010000006">
    <property type="protein sequence ID" value="GAA2854824.1"/>
    <property type="molecule type" value="Genomic_DNA"/>
</dbReference>
<accession>A0ABN3VS00</accession>
<dbReference type="PANTHER" id="PTHR21621:SF0">
    <property type="entry name" value="BETA-CITRYLGLUTAMATE SYNTHASE B-RELATED"/>
    <property type="match status" value="1"/>
</dbReference>
<dbReference type="Gene3D" id="3.30.470.20">
    <property type="entry name" value="ATP-grasp fold, B domain"/>
    <property type="match status" value="1"/>
</dbReference>
<organism evidence="3 4">
    <name type="scientific">Streptosporangium fragile</name>
    <dbReference type="NCBI Taxonomy" id="46186"/>
    <lineage>
        <taxon>Bacteria</taxon>
        <taxon>Bacillati</taxon>
        <taxon>Actinomycetota</taxon>
        <taxon>Actinomycetes</taxon>
        <taxon>Streptosporangiales</taxon>
        <taxon>Streptosporangiaceae</taxon>
        <taxon>Streptosporangium</taxon>
    </lineage>
</organism>
<evidence type="ECO:0000259" key="2">
    <source>
        <dbReference type="PROSITE" id="PS50975"/>
    </source>
</evidence>